<evidence type="ECO:0000256" key="3">
    <source>
        <dbReference type="ARBA" id="ARBA00012737"/>
    </source>
</evidence>
<evidence type="ECO:0000256" key="5">
    <source>
        <dbReference type="ARBA" id="ARBA00022840"/>
    </source>
</evidence>
<name>A0A2M7U4Y2_9BACT</name>
<reference evidence="10" key="1">
    <citation type="submission" date="2017-09" db="EMBL/GenBank/DDBJ databases">
        <title>Depth-based differentiation of microbial function through sediment-hosted aquifers and enrichment of novel symbionts in the deep terrestrial subsurface.</title>
        <authorList>
            <person name="Probst A.J."/>
            <person name="Ladd B."/>
            <person name="Jarett J.K."/>
            <person name="Geller-Mcgrath D.E."/>
            <person name="Sieber C.M.K."/>
            <person name="Emerson J.B."/>
            <person name="Anantharaman K."/>
            <person name="Thomas B.C."/>
            <person name="Malmstrom R."/>
            <person name="Stieglmeier M."/>
            <person name="Klingl A."/>
            <person name="Woyke T."/>
            <person name="Ryan C.M."/>
            <person name="Banfield J.F."/>
        </authorList>
    </citation>
    <scope>NUCLEOTIDE SEQUENCE [LARGE SCALE GENOMIC DNA]</scope>
</reference>
<dbReference type="Proteomes" id="UP000230027">
    <property type="component" value="Unassembled WGS sequence"/>
</dbReference>
<dbReference type="InterPro" id="IPR033738">
    <property type="entry name" value="AsnB_N"/>
</dbReference>
<dbReference type="Gene3D" id="3.60.20.10">
    <property type="entry name" value="Glutamine Phosphoribosylpyrophosphate, subunit 1, domain 1"/>
    <property type="match status" value="1"/>
</dbReference>
<dbReference type="GO" id="GO:0004066">
    <property type="term" value="F:asparagine synthase (glutamine-hydrolyzing) activity"/>
    <property type="evidence" value="ECO:0007669"/>
    <property type="project" value="UniProtKB-EC"/>
</dbReference>
<dbReference type="EC" id="6.3.5.4" evidence="3"/>
<dbReference type="InterPro" id="IPR002847">
    <property type="entry name" value="F420-0_gamma-glut_ligase-dom"/>
</dbReference>
<dbReference type="Gene3D" id="3.40.50.620">
    <property type="entry name" value="HUPs"/>
    <property type="match status" value="1"/>
</dbReference>
<dbReference type="SUPFAM" id="SSF52402">
    <property type="entry name" value="Adenine nucleotide alpha hydrolases-like"/>
    <property type="match status" value="1"/>
</dbReference>
<evidence type="ECO:0000313" key="9">
    <source>
        <dbReference type="EMBL" id="PIZ65871.1"/>
    </source>
</evidence>
<dbReference type="Pfam" id="PF01996">
    <property type="entry name" value="F420_ligase"/>
    <property type="match status" value="1"/>
</dbReference>
<proteinExistence type="inferred from homology"/>
<dbReference type="InterPro" id="IPR051786">
    <property type="entry name" value="ASN_synthetase/amidase"/>
</dbReference>
<dbReference type="Pfam" id="PF13537">
    <property type="entry name" value="GATase_7"/>
    <property type="match status" value="1"/>
</dbReference>
<comment type="catalytic activity">
    <reaction evidence="7">
        <text>L-aspartate + L-glutamine + ATP + H2O = L-asparagine + L-glutamate + AMP + diphosphate + H(+)</text>
        <dbReference type="Rhea" id="RHEA:12228"/>
        <dbReference type="ChEBI" id="CHEBI:15377"/>
        <dbReference type="ChEBI" id="CHEBI:15378"/>
        <dbReference type="ChEBI" id="CHEBI:29985"/>
        <dbReference type="ChEBI" id="CHEBI:29991"/>
        <dbReference type="ChEBI" id="CHEBI:30616"/>
        <dbReference type="ChEBI" id="CHEBI:33019"/>
        <dbReference type="ChEBI" id="CHEBI:58048"/>
        <dbReference type="ChEBI" id="CHEBI:58359"/>
        <dbReference type="ChEBI" id="CHEBI:456215"/>
        <dbReference type="EC" id="6.3.5.4"/>
    </reaction>
</comment>
<comment type="caution">
    <text evidence="9">The sequence shown here is derived from an EMBL/GenBank/DDBJ whole genome shotgun (WGS) entry which is preliminary data.</text>
</comment>
<evidence type="ECO:0000256" key="6">
    <source>
        <dbReference type="ARBA" id="ARBA00022962"/>
    </source>
</evidence>
<dbReference type="PANTHER" id="PTHR43284">
    <property type="entry name" value="ASPARAGINE SYNTHETASE (GLUTAMINE-HYDROLYZING)"/>
    <property type="match status" value="1"/>
</dbReference>
<dbReference type="Pfam" id="PF00733">
    <property type="entry name" value="Asn_synthase"/>
    <property type="match status" value="1"/>
</dbReference>
<dbReference type="InterPro" id="IPR006426">
    <property type="entry name" value="Asn_synth_AEB"/>
</dbReference>
<feature type="domain" description="Glutamine amidotransferase type-2" evidence="8">
    <location>
        <begin position="2"/>
        <end position="209"/>
    </location>
</feature>
<evidence type="ECO:0000259" key="8">
    <source>
        <dbReference type="PROSITE" id="PS51278"/>
    </source>
</evidence>
<accession>A0A2M7U4Y2</accession>
<dbReference type="SUPFAM" id="SSF56235">
    <property type="entry name" value="N-terminal nucleophile aminohydrolases (Ntn hydrolases)"/>
    <property type="match status" value="1"/>
</dbReference>
<dbReference type="CDD" id="cd01991">
    <property type="entry name" value="Asn_synthase_B_C"/>
    <property type="match status" value="1"/>
</dbReference>
<organism evidence="9 10">
    <name type="scientific">Candidatus Roizmanbacteria bacterium CG_4_10_14_0_2_um_filter_36_9</name>
    <dbReference type="NCBI Taxonomy" id="1974823"/>
    <lineage>
        <taxon>Bacteria</taxon>
        <taxon>Candidatus Roizmaniibacteriota</taxon>
    </lineage>
</organism>
<evidence type="ECO:0000256" key="1">
    <source>
        <dbReference type="ARBA" id="ARBA00005187"/>
    </source>
</evidence>
<evidence type="ECO:0000256" key="7">
    <source>
        <dbReference type="ARBA" id="ARBA00048741"/>
    </source>
</evidence>
<dbReference type="InterPro" id="IPR014729">
    <property type="entry name" value="Rossmann-like_a/b/a_fold"/>
</dbReference>
<keyword evidence="6" id="KW-0315">Glutamine amidotransferase</keyword>
<keyword evidence="5" id="KW-0067">ATP-binding</keyword>
<evidence type="ECO:0000256" key="4">
    <source>
        <dbReference type="ARBA" id="ARBA00022741"/>
    </source>
</evidence>
<dbReference type="CDD" id="cd00712">
    <property type="entry name" value="AsnB"/>
    <property type="match status" value="1"/>
</dbReference>
<evidence type="ECO:0000256" key="2">
    <source>
        <dbReference type="ARBA" id="ARBA00005752"/>
    </source>
</evidence>
<gene>
    <name evidence="9" type="primary">asnB</name>
    <name evidence="9" type="ORF">COY14_01470</name>
</gene>
<dbReference type="PROSITE" id="PS51278">
    <property type="entry name" value="GATASE_TYPE_2"/>
    <property type="match status" value="1"/>
</dbReference>
<dbReference type="GO" id="GO:0006529">
    <property type="term" value="P:asparagine biosynthetic process"/>
    <property type="evidence" value="ECO:0007669"/>
    <property type="project" value="InterPro"/>
</dbReference>
<comment type="pathway">
    <text evidence="1">Amino-acid biosynthesis; L-asparagine biosynthesis; L-asparagine from L-aspartate (L-Gln route): step 1/1.</text>
</comment>
<dbReference type="InterPro" id="IPR001962">
    <property type="entry name" value="Asn_synthase"/>
</dbReference>
<dbReference type="EMBL" id="PFOD01000032">
    <property type="protein sequence ID" value="PIZ65871.1"/>
    <property type="molecule type" value="Genomic_DNA"/>
</dbReference>
<keyword evidence="4" id="KW-0547">Nucleotide-binding</keyword>
<dbReference type="GO" id="GO:0005524">
    <property type="term" value="F:ATP binding"/>
    <property type="evidence" value="ECO:0007669"/>
    <property type="project" value="UniProtKB-KW"/>
</dbReference>
<comment type="similarity">
    <text evidence="2">Belongs to the asparagine synthetase family.</text>
</comment>
<dbReference type="InterPro" id="IPR017932">
    <property type="entry name" value="GATase_2_dom"/>
</dbReference>
<dbReference type="AlphaFoldDB" id="A0A2M7U4Y2"/>
<evidence type="ECO:0000313" key="10">
    <source>
        <dbReference type="Proteomes" id="UP000230027"/>
    </source>
</evidence>
<dbReference type="NCBIfam" id="TIGR01536">
    <property type="entry name" value="asn_synth_AEB"/>
    <property type="match status" value="1"/>
</dbReference>
<protein>
    <recommendedName>
        <fullName evidence="3">asparagine synthase (glutamine-hydrolyzing)</fullName>
        <ecNumber evidence="3">6.3.5.4</ecNumber>
    </recommendedName>
</protein>
<sequence length="875" mass="100559">MCGIAGFTGKKNSAMLKALSIDLSHRGPDGEGFYESENLSLLNRRLAIIDRKGGDQPIYNEDKSIVTVFNGEIYNYKEIRNELKSFEHIFKTDCDTEVIVHGYEQWGYDFFDKLNGMFAIALYDTKKNKLILARDQFGIKPLYYSKVGNNLIFSSEIKPILNNSLNITEVNQRILYRYLKFRIHDDGRETFFLGINRILPGEMMVVSMGKQEFIKYSNIEKDILKHVDNYVENNSDPALFYEKFKDAVCRRLISEVPVGTALSGGLDSSSVVAVVNKLLESNNIDAKSVGKTQNTFSAVFPGSSNDEEKYIDDLLDKTKNITSHKVIPKSQEFFNDIRDFVHTQEEPTISTGPYAQYQVMRIAKDYVTVLLDGQGADEMMAGYLPYYFVYLRQLQNEKKLLKLLKECWSSREVLIKYLQILIADKLNTNELSQIGALLKDDFVTKFKNEQFSVENKNLKKRLRDDIFKNSLQSLLRYEDRNTMRFSLEGRVPFLDVNLLKYIFSLPVDVIIKNGWNKNILRESMKSRLPKSITWRRNKIGFTTPEYDWFMNSKKEIYEILLSDSFANRPYWDSQKVLKSYRLFLQGKHSDTMLFWRLMNTELWLREFIDVDKVEPERSKVCGQKFILGNPNPDKKIEIQVDKKTYSRFPVKTKLFKKGDDYAEKIADNIFKITNDKLRIANSKWYVIVSEKIVAISQGRSYFLWDIEPTWWANTLSNFVERTPYGIGLGSAWTMQLAIDEAGLPRILLASLIAALTKPFGIRGMFYRIAGSSAASIDGPTEYSLYPSNVSAKLAPKDPQKAAEKIEKEIGLKLKNEELRIENSEYFGGVVIIDANDIGRNILGNATDKPDSFFKQLMRDNPMGQGSEGTPVVIVV</sequence>
<dbReference type="InterPro" id="IPR029055">
    <property type="entry name" value="Ntn_hydrolases_N"/>
</dbReference>
<dbReference type="PANTHER" id="PTHR43284:SF1">
    <property type="entry name" value="ASPARAGINE SYNTHETASE"/>
    <property type="match status" value="1"/>
</dbReference>
<dbReference type="SUPFAM" id="SSF144010">
    <property type="entry name" value="CofE-like"/>
    <property type="match status" value="1"/>
</dbReference>